<dbReference type="RefSeq" id="WP_131029277.1">
    <property type="nucleotide sequence ID" value="NZ_SIXF01000004.1"/>
</dbReference>
<gene>
    <name evidence="3" type="ORF">EYS08_06675</name>
</gene>
<keyword evidence="4" id="KW-1185">Reference proteome</keyword>
<dbReference type="Gene3D" id="1.20.120.450">
    <property type="entry name" value="dinb family like domain"/>
    <property type="match status" value="1"/>
</dbReference>
<dbReference type="InterPro" id="IPR007837">
    <property type="entry name" value="DinB"/>
</dbReference>
<sequence>MKTHSQLLLELWQEARTRLTNQLTELTTEDLKKTLSPSPNSVGFLLRHIAEVELLFAKNVFKAPGITVHAATLIAKHDTGEWNNLTALKDFLGYAFESLKEIIELQTEDYWEQSVTTVEFGIKTRAEALGRIASHTAYHSGQLAMVLKYGK</sequence>
<organism evidence="3 4">
    <name type="scientific">Pedobacter kyonggii</name>
    <dbReference type="NCBI Taxonomy" id="1926871"/>
    <lineage>
        <taxon>Bacteria</taxon>
        <taxon>Pseudomonadati</taxon>
        <taxon>Bacteroidota</taxon>
        <taxon>Sphingobacteriia</taxon>
        <taxon>Sphingobacteriales</taxon>
        <taxon>Sphingobacteriaceae</taxon>
        <taxon>Pedobacter</taxon>
    </lineage>
</organism>
<dbReference type="AlphaFoldDB" id="A0A4Q9HFC8"/>
<evidence type="ECO:0000313" key="4">
    <source>
        <dbReference type="Proteomes" id="UP000291819"/>
    </source>
</evidence>
<reference evidence="3 4" key="1">
    <citation type="submission" date="2019-02" db="EMBL/GenBank/DDBJ databases">
        <title>Pedobacter kyonggii whole genome sequence analysis.</title>
        <authorList>
            <person name="Dahal R.H."/>
        </authorList>
    </citation>
    <scope>NUCLEOTIDE SEQUENCE [LARGE SCALE GENOMIC DNA]</scope>
    <source>
        <strain evidence="3 4">K-4-11-1</strain>
    </source>
</reference>
<name>A0A4Q9HFC8_9SPHI</name>
<evidence type="ECO:0000256" key="2">
    <source>
        <dbReference type="ARBA" id="ARBA00022723"/>
    </source>
</evidence>
<keyword evidence="2" id="KW-0479">Metal-binding</keyword>
<dbReference type="OrthoDB" id="824606at2"/>
<evidence type="ECO:0000256" key="1">
    <source>
        <dbReference type="ARBA" id="ARBA00008635"/>
    </source>
</evidence>
<accession>A0A4Q9HFC8</accession>
<dbReference type="Proteomes" id="UP000291819">
    <property type="component" value="Unassembled WGS sequence"/>
</dbReference>
<dbReference type="EMBL" id="SIXF01000004">
    <property type="protein sequence ID" value="TBO43630.1"/>
    <property type="molecule type" value="Genomic_DNA"/>
</dbReference>
<dbReference type="InterPro" id="IPR034660">
    <property type="entry name" value="DinB/YfiT-like"/>
</dbReference>
<protein>
    <submittedName>
        <fullName evidence="3">DinB family protein</fullName>
    </submittedName>
</protein>
<dbReference type="Pfam" id="PF05163">
    <property type="entry name" value="DinB"/>
    <property type="match status" value="1"/>
</dbReference>
<comment type="caution">
    <text evidence="3">The sequence shown here is derived from an EMBL/GenBank/DDBJ whole genome shotgun (WGS) entry which is preliminary data.</text>
</comment>
<evidence type="ECO:0000313" key="3">
    <source>
        <dbReference type="EMBL" id="TBO43630.1"/>
    </source>
</evidence>
<proteinExistence type="inferred from homology"/>
<comment type="similarity">
    <text evidence="1">Belongs to the DinB family.</text>
</comment>
<dbReference type="SUPFAM" id="SSF109854">
    <property type="entry name" value="DinB/YfiT-like putative metalloenzymes"/>
    <property type="match status" value="1"/>
</dbReference>